<dbReference type="InterPro" id="IPR036719">
    <property type="entry name" value="Neuro-gated_channel_TM_sf"/>
</dbReference>
<dbReference type="GO" id="GO:0004888">
    <property type="term" value="F:transmembrane signaling receptor activity"/>
    <property type="evidence" value="ECO:0007669"/>
    <property type="project" value="InterPro"/>
</dbReference>
<feature type="transmembrane region" description="Helical" evidence="5">
    <location>
        <begin position="202"/>
        <end position="219"/>
    </location>
</feature>
<dbReference type="PROSITE" id="PS00236">
    <property type="entry name" value="NEUROTR_ION_CHANNEL"/>
    <property type="match status" value="1"/>
</dbReference>
<evidence type="ECO:0000256" key="5">
    <source>
        <dbReference type="SAM" id="Phobius"/>
    </source>
</evidence>
<protein>
    <recommendedName>
        <fullName evidence="6">Neurotransmitter-gated ion-channel ligand-binding domain-containing protein</fullName>
    </recommendedName>
</protein>
<dbReference type="Proteomes" id="UP000887575">
    <property type="component" value="Unassembled WGS sequence"/>
</dbReference>
<dbReference type="InterPro" id="IPR038050">
    <property type="entry name" value="Neuro_actylchol_rec"/>
</dbReference>
<feature type="transmembrane region" description="Helical" evidence="5">
    <location>
        <begin position="168"/>
        <end position="190"/>
    </location>
</feature>
<reference evidence="8" key="1">
    <citation type="submission" date="2024-02" db="UniProtKB">
        <authorList>
            <consortium name="WormBaseParasite"/>
        </authorList>
    </citation>
    <scope>IDENTIFICATION</scope>
</reference>
<dbReference type="InterPro" id="IPR036734">
    <property type="entry name" value="Neur_chan_lig-bd_sf"/>
</dbReference>
<evidence type="ECO:0000313" key="7">
    <source>
        <dbReference type="Proteomes" id="UP000887575"/>
    </source>
</evidence>
<feature type="domain" description="Neurotransmitter-gated ion-channel ligand-binding" evidence="6">
    <location>
        <begin position="13"/>
        <end position="166"/>
    </location>
</feature>
<feature type="transmembrane region" description="Helical" evidence="5">
    <location>
        <begin position="231"/>
        <end position="253"/>
    </location>
</feature>
<keyword evidence="4 5" id="KW-0472">Membrane</keyword>
<keyword evidence="2 5" id="KW-0812">Transmembrane</keyword>
<dbReference type="InterPro" id="IPR006202">
    <property type="entry name" value="Neur_chan_lig-bd"/>
</dbReference>
<evidence type="ECO:0000256" key="3">
    <source>
        <dbReference type="ARBA" id="ARBA00022989"/>
    </source>
</evidence>
<dbReference type="PANTHER" id="PTHR18945">
    <property type="entry name" value="NEUROTRANSMITTER GATED ION CHANNEL"/>
    <property type="match status" value="1"/>
</dbReference>
<dbReference type="CDD" id="cd19051">
    <property type="entry name" value="LGIC_TM_cation"/>
    <property type="match status" value="1"/>
</dbReference>
<dbReference type="WBParaSite" id="MBELARI_LOCUS8561">
    <property type="protein sequence ID" value="MBELARI_LOCUS8561"/>
    <property type="gene ID" value="MBELARI_LOCUS8561"/>
</dbReference>
<dbReference type="GO" id="GO:0005230">
    <property type="term" value="F:extracellular ligand-gated monoatomic ion channel activity"/>
    <property type="evidence" value="ECO:0007669"/>
    <property type="project" value="InterPro"/>
</dbReference>
<dbReference type="AlphaFoldDB" id="A0AAF3FS85"/>
<keyword evidence="7" id="KW-1185">Reference proteome</keyword>
<dbReference type="CDD" id="cd18989">
    <property type="entry name" value="LGIC_ECD_cation"/>
    <property type="match status" value="1"/>
</dbReference>
<dbReference type="SUPFAM" id="SSF63712">
    <property type="entry name" value="Nicotinic receptor ligand binding domain-like"/>
    <property type="match status" value="1"/>
</dbReference>
<dbReference type="Gene3D" id="1.20.58.390">
    <property type="entry name" value="Neurotransmitter-gated ion-channel transmembrane domain"/>
    <property type="match status" value="1"/>
</dbReference>
<evidence type="ECO:0000259" key="6">
    <source>
        <dbReference type="Pfam" id="PF02931"/>
    </source>
</evidence>
<sequence>MLVNTVKGCGLGTYADPRLAWDPSDFGDVKSIYVNIMSLWWPNNGITNTKTLQLIFPTNFNSAKVAANGTVDMSIMFLTESRCVFDVANFPFDVQKCTLDFFDATYDIHDVTQTGELFTKYQWDIIESNGEWTIQNVSINYTLVEQGDAYFNYDYLQFTFILCREPNFYIFVIAIPCFLLTLLSICGMFWTPNLKDEQLIKLSIGLTSMMSMTLFVDMVSQQIPKNTSFPLLGSFVIVDVFVISIACVLLVTLPCETSPLEKEKIKDREFNLSFNGFWIEIVKYISEILSYTKYGAYVLMARK</sequence>
<evidence type="ECO:0000256" key="4">
    <source>
        <dbReference type="ARBA" id="ARBA00023136"/>
    </source>
</evidence>
<name>A0AAF3FS85_9BILA</name>
<dbReference type="GO" id="GO:0016020">
    <property type="term" value="C:membrane"/>
    <property type="evidence" value="ECO:0007669"/>
    <property type="project" value="UniProtKB-SubCell"/>
</dbReference>
<proteinExistence type="predicted"/>
<comment type="subcellular location">
    <subcellularLocation>
        <location evidence="1">Membrane</location>
        <topology evidence="1">Multi-pass membrane protein</topology>
    </subcellularLocation>
</comment>
<evidence type="ECO:0000256" key="1">
    <source>
        <dbReference type="ARBA" id="ARBA00004141"/>
    </source>
</evidence>
<dbReference type="InterPro" id="IPR018000">
    <property type="entry name" value="Neurotransmitter_ion_chnl_CS"/>
</dbReference>
<accession>A0AAF3FS85</accession>
<dbReference type="Gene3D" id="2.70.170.10">
    <property type="entry name" value="Neurotransmitter-gated ion-channel ligand-binding domain"/>
    <property type="match status" value="1"/>
</dbReference>
<organism evidence="7 8">
    <name type="scientific">Mesorhabditis belari</name>
    <dbReference type="NCBI Taxonomy" id="2138241"/>
    <lineage>
        <taxon>Eukaryota</taxon>
        <taxon>Metazoa</taxon>
        <taxon>Ecdysozoa</taxon>
        <taxon>Nematoda</taxon>
        <taxon>Chromadorea</taxon>
        <taxon>Rhabditida</taxon>
        <taxon>Rhabditina</taxon>
        <taxon>Rhabditomorpha</taxon>
        <taxon>Rhabditoidea</taxon>
        <taxon>Rhabditidae</taxon>
        <taxon>Mesorhabditinae</taxon>
        <taxon>Mesorhabditis</taxon>
    </lineage>
</organism>
<dbReference type="SUPFAM" id="SSF90112">
    <property type="entry name" value="Neurotransmitter-gated ion-channel transmembrane pore"/>
    <property type="match status" value="1"/>
</dbReference>
<evidence type="ECO:0000256" key="2">
    <source>
        <dbReference type="ARBA" id="ARBA00022692"/>
    </source>
</evidence>
<dbReference type="Pfam" id="PF02931">
    <property type="entry name" value="Neur_chan_LBD"/>
    <property type="match status" value="1"/>
</dbReference>
<evidence type="ECO:0000313" key="8">
    <source>
        <dbReference type="WBParaSite" id="MBELARI_LOCUS8561"/>
    </source>
</evidence>
<dbReference type="InterPro" id="IPR006201">
    <property type="entry name" value="Neur_channel"/>
</dbReference>
<keyword evidence="3 5" id="KW-1133">Transmembrane helix</keyword>